<protein>
    <submittedName>
        <fullName evidence="2">Amidase</fullName>
    </submittedName>
</protein>
<dbReference type="AlphaFoldDB" id="A0A433JHW8"/>
<dbReference type="GO" id="GO:0012505">
    <property type="term" value="C:endomembrane system"/>
    <property type="evidence" value="ECO:0007669"/>
    <property type="project" value="TreeGrafter"/>
</dbReference>
<evidence type="ECO:0000313" key="3">
    <source>
        <dbReference type="Proteomes" id="UP000288012"/>
    </source>
</evidence>
<comment type="caution">
    <text evidence="2">The sequence shown here is derived from an EMBL/GenBank/DDBJ whole genome shotgun (WGS) entry which is preliminary data.</text>
</comment>
<accession>A0A433JHW8</accession>
<feature type="domain" description="Amidase" evidence="1">
    <location>
        <begin position="25"/>
        <end position="447"/>
    </location>
</feature>
<dbReference type="PANTHER" id="PTHR43372:SF4">
    <property type="entry name" value="FATTY-ACID AMIDE HYDROLASE 2"/>
    <property type="match status" value="1"/>
</dbReference>
<reference evidence="2 3" key="1">
    <citation type="submission" date="2018-12" db="EMBL/GenBank/DDBJ databases">
        <title>Legionella sp,whole genome shotgun sequence.</title>
        <authorList>
            <person name="Wu H."/>
        </authorList>
    </citation>
    <scope>NUCLEOTIDE SEQUENCE [LARGE SCALE GENOMIC DNA]</scope>
    <source>
        <strain evidence="3">km714</strain>
    </source>
</reference>
<dbReference type="InterPro" id="IPR020556">
    <property type="entry name" value="Amidase_CS"/>
</dbReference>
<sequence length="469" mass="51663">MNEIIGLSAFELVKKIKLKDLSVLEITEAYIKQITLFNPIINALNQFKPEELILQAKQADKLTFSSKPLPLLHGLPLSIKDAFHVKGFFPSKGCPGLFGQQSSFDARVISRLRKAGAIIFGLTNTSELLLSYESDNLLYGRTNNPYDLKRTAGGSSGGQAALIASRCIPAGLGNDAGGSIRQPAHYCGISAHKPTHGLVPLTGIFPNHNIGLGAQILSIGPMAREVQDLRLILSVIAGSDAQDPNAISVPYYNKSPEIKKLRVAFFLENPMEESPCNNTVNVLSHMIKKLEPCVHSITNIFPQELKKAARLHLDTFMYGGDGGLSIQNALKRMGQKEITILTKKFLELAKNSRFSVSEFRARLVELDDFRIKMNMFMQDFDILLSPVTASAARLHGETFKYREDIGYLLPYNLTGWPVTVVPCGLSADNLPIGIQIAAKKWKDGVCLSVAQKIQELAPIFLPKNYFDSH</sequence>
<dbReference type="SUPFAM" id="SSF75304">
    <property type="entry name" value="Amidase signature (AS) enzymes"/>
    <property type="match status" value="1"/>
</dbReference>
<evidence type="ECO:0000259" key="1">
    <source>
        <dbReference type="Pfam" id="PF01425"/>
    </source>
</evidence>
<organism evidence="2 3">
    <name type="scientific">Legionella septentrionalis</name>
    <dbReference type="NCBI Taxonomy" id="2498109"/>
    <lineage>
        <taxon>Bacteria</taxon>
        <taxon>Pseudomonadati</taxon>
        <taxon>Pseudomonadota</taxon>
        <taxon>Gammaproteobacteria</taxon>
        <taxon>Legionellales</taxon>
        <taxon>Legionellaceae</taxon>
        <taxon>Legionella</taxon>
    </lineage>
</organism>
<dbReference type="PANTHER" id="PTHR43372">
    <property type="entry name" value="FATTY-ACID AMIDE HYDROLASE"/>
    <property type="match status" value="1"/>
</dbReference>
<keyword evidence="3" id="KW-1185">Reference proteome</keyword>
<dbReference type="EMBL" id="RZGR01000026">
    <property type="protein sequence ID" value="RUQ84488.1"/>
    <property type="molecule type" value="Genomic_DNA"/>
</dbReference>
<dbReference type="RefSeq" id="WP_127111428.1">
    <property type="nucleotide sequence ID" value="NZ_RZGR01000026.1"/>
</dbReference>
<name>A0A433JHW8_9GAMM</name>
<dbReference type="Pfam" id="PF01425">
    <property type="entry name" value="Amidase"/>
    <property type="match status" value="1"/>
</dbReference>
<dbReference type="Proteomes" id="UP000288012">
    <property type="component" value="Unassembled WGS sequence"/>
</dbReference>
<evidence type="ECO:0000313" key="2">
    <source>
        <dbReference type="EMBL" id="RUQ84488.1"/>
    </source>
</evidence>
<proteinExistence type="predicted"/>
<dbReference type="InterPro" id="IPR036928">
    <property type="entry name" value="AS_sf"/>
</dbReference>
<dbReference type="InterPro" id="IPR052739">
    <property type="entry name" value="FAAH2"/>
</dbReference>
<dbReference type="InterPro" id="IPR023631">
    <property type="entry name" value="Amidase_dom"/>
</dbReference>
<dbReference type="Gene3D" id="3.90.1300.10">
    <property type="entry name" value="Amidase signature (AS) domain"/>
    <property type="match status" value="1"/>
</dbReference>
<gene>
    <name evidence="2" type="ORF">EKM59_08560</name>
</gene>
<dbReference type="PROSITE" id="PS00571">
    <property type="entry name" value="AMIDASES"/>
    <property type="match status" value="1"/>
</dbReference>